<accession>A0A345L0I0</accession>
<evidence type="ECO:0000256" key="1">
    <source>
        <dbReference type="SAM" id="MobiDB-lite"/>
    </source>
</evidence>
<keyword evidence="3" id="KW-1185">Reference proteome</keyword>
<dbReference type="GeneID" id="64871419"/>
<dbReference type="Pfam" id="PF25673">
    <property type="entry name" value="Terminase_7"/>
    <property type="match status" value="1"/>
</dbReference>
<dbReference type="InterPro" id="IPR057972">
    <property type="entry name" value="Terminase_7"/>
</dbReference>
<organism evidence="2 3">
    <name type="scientific">Mycobacterium phage Steamy</name>
    <dbReference type="NCBI Taxonomy" id="2250309"/>
    <lineage>
        <taxon>Viruses</taxon>
        <taxon>Duplodnaviria</taxon>
        <taxon>Heunggongvirae</taxon>
        <taxon>Uroviricota</taxon>
        <taxon>Caudoviricetes</taxon>
        <taxon>Pharaohvirus</taxon>
        <taxon>Pharaohvirus steamy</taxon>
    </lineage>
</organism>
<evidence type="ECO:0000313" key="2">
    <source>
        <dbReference type="EMBL" id="AXH48782.1"/>
    </source>
</evidence>
<sequence length="159" mass="17622">MAGTRGPIGKRDEERVRRNVPENPTETVQIHGAVKIPDLGDISFNGETHPLITEMYDSIKASAAVKYYEPTDWQFARLTLFTLNQELIYARDLGKPIGAMKLTAINQMLSSLLLTEGDRRRVRLEIERNPGDSPTGNVVSMSDALRQRLAASQRAAGGE</sequence>
<dbReference type="KEGG" id="vg:64871419"/>
<proteinExistence type="predicted"/>
<dbReference type="Proteomes" id="UP000259157">
    <property type="component" value="Segment"/>
</dbReference>
<feature type="compositionally biased region" description="Basic and acidic residues" evidence="1">
    <location>
        <begin position="9"/>
        <end position="20"/>
    </location>
</feature>
<dbReference type="RefSeq" id="YP_010061794.1">
    <property type="nucleotide sequence ID" value="NC_054787.1"/>
</dbReference>
<dbReference type="EMBL" id="MH513984">
    <property type="protein sequence ID" value="AXH48782.1"/>
    <property type="molecule type" value="Genomic_DNA"/>
</dbReference>
<feature type="region of interest" description="Disordered" evidence="1">
    <location>
        <begin position="1"/>
        <end position="23"/>
    </location>
</feature>
<name>A0A345L0I0_9CAUD</name>
<gene>
    <name evidence="2" type="primary">5</name>
    <name evidence="2" type="ORF">SEA_STEAMY_5</name>
</gene>
<protein>
    <submittedName>
        <fullName evidence="2">Terminase small subunit</fullName>
    </submittedName>
</protein>
<evidence type="ECO:0000313" key="3">
    <source>
        <dbReference type="Proteomes" id="UP000259157"/>
    </source>
</evidence>
<reference evidence="3" key="1">
    <citation type="submission" date="2018-06" db="EMBL/GenBank/DDBJ databases">
        <authorList>
            <person name="Zhirakovskaya E."/>
        </authorList>
    </citation>
    <scope>NUCLEOTIDE SEQUENCE [LARGE SCALE GENOMIC DNA]</scope>
</reference>